<proteinExistence type="predicted"/>
<evidence type="ECO:0000313" key="2">
    <source>
        <dbReference type="Proteomes" id="UP001476798"/>
    </source>
</evidence>
<dbReference type="Proteomes" id="UP001476798">
    <property type="component" value="Unassembled WGS sequence"/>
</dbReference>
<comment type="caution">
    <text evidence="1">The sequence shown here is derived from an EMBL/GenBank/DDBJ whole genome shotgun (WGS) entry which is preliminary data.</text>
</comment>
<gene>
    <name evidence="1" type="ORF">GOODEAATRI_028689</name>
</gene>
<sequence length="107" mass="11500">MLPAGHSELLVPGRSAACMDVFGADASGGQRGEVHVPLHRPLHVGGRGAEEQNHGGESGLDPPGLGILVSVRGEHDRNFYTCRICIPAYESFNLLLQIQQLLIQDFT</sequence>
<name>A0ABV0NED5_9TELE</name>
<reference evidence="1 2" key="1">
    <citation type="submission" date="2021-06" db="EMBL/GenBank/DDBJ databases">
        <authorList>
            <person name="Palmer J.M."/>
        </authorList>
    </citation>
    <scope>NUCLEOTIDE SEQUENCE [LARGE SCALE GENOMIC DNA]</scope>
    <source>
        <strain evidence="1 2">GA_2019</strain>
        <tissue evidence="1">Muscle</tissue>
    </source>
</reference>
<accession>A0ABV0NED5</accession>
<evidence type="ECO:0000313" key="1">
    <source>
        <dbReference type="EMBL" id="MEQ2169779.1"/>
    </source>
</evidence>
<protein>
    <submittedName>
        <fullName evidence="1">Uncharacterized protein</fullName>
    </submittedName>
</protein>
<dbReference type="EMBL" id="JAHRIO010034027">
    <property type="protein sequence ID" value="MEQ2169779.1"/>
    <property type="molecule type" value="Genomic_DNA"/>
</dbReference>
<organism evidence="1 2">
    <name type="scientific">Goodea atripinnis</name>
    <dbReference type="NCBI Taxonomy" id="208336"/>
    <lineage>
        <taxon>Eukaryota</taxon>
        <taxon>Metazoa</taxon>
        <taxon>Chordata</taxon>
        <taxon>Craniata</taxon>
        <taxon>Vertebrata</taxon>
        <taxon>Euteleostomi</taxon>
        <taxon>Actinopterygii</taxon>
        <taxon>Neopterygii</taxon>
        <taxon>Teleostei</taxon>
        <taxon>Neoteleostei</taxon>
        <taxon>Acanthomorphata</taxon>
        <taxon>Ovalentaria</taxon>
        <taxon>Atherinomorphae</taxon>
        <taxon>Cyprinodontiformes</taxon>
        <taxon>Goodeidae</taxon>
        <taxon>Goodea</taxon>
    </lineage>
</organism>
<keyword evidence="2" id="KW-1185">Reference proteome</keyword>